<dbReference type="EMBL" id="GEBQ01014685">
    <property type="protein sequence ID" value="JAT25292.1"/>
    <property type="molecule type" value="Transcribed_RNA"/>
</dbReference>
<reference evidence="2" key="1">
    <citation type="submission" date="2015-11" db="EMBL/GenBank/DDBJ databases">
        <title>De novo transcriptome assembly of four potential Pierce s Disease insect vectors from Arizona vineyards.</title>
        <authorList>
            <person name="Tassone E.E."/>
        </authorList>
    </citation>
    <scope>NUCLEOTIDE SEQUENCE</scope>
</reference>
<dbReference type="AlphaFoldDB" id="A0A1B6LNI1"/>
<name>A0A1B6LNI1_9HEMI</name>
<gene>
    <name evidence="2" type="ORF">g.21187</name>
</gene>
<feature type="compositionally biased region" description="Polar residues" evidence="1">
    <location>
        <begin position="474"/>
        <end position="498"/>
    </location>
</feature>
<proteinExistence type="predicted"/>
<feature type="region of interest" description="Disordered" evidence="1">
    <location>
        <begin position="436"/>
        <end position="500"/>
    </location>
</feature>
<accession>A0A1B6LNI1</accession>
<evidence type="ECO:0000313" key="2">
    <source>
        <dbReference type="EMBL" id="JAT25292.1"/>
    </source>
</evidence>
<sequence>MSRNCEVKLVDVMLAKRNKRTKAHEFDKTSQPQTNKEFMFKNKTVLKNKELNKHSNVESKNVEEKSTRSSKRLINSNVVSELNKVLNSKKNIQMIGNVLQSVLPEKDIRKRKLSASEIENVTSNKKLDVKHFITISNACIQSSVSTNVSNQQIKKKRRSRRNRKSFWESKLTGARRVSKRLRNMKIKHDTLKSLEVQIERYCHSNKKEEEKVKCKIEKTSKATKIKQHKYRKNIEPETSRSILYRVPHKEETNYRNLNHKKKFHPRVNTFKETSQISSEDLKSDLNESLNIPNLHVDTVNKLSSRNKNRTTNQITQNVPDTILFTEKDKGSETKAQPQERVKREPIDSVTLKMDQLHEESDVNLVQSDEVECSHNHLTDADENNDQSVYDEQEDCVNCSEVIIIDIKSNESEHFEECEFTQNLDYHVQIKEDSLERVTSSENNVGQQILDTTMPSKSSESSDNICQETEAKSENFGNSNDSSTKPNPSMQENNIQNECIKSMAIDESIDKSMSVAVDDCIDEVGSNPTET</sequence>
<protein>
    <submittedName>
        <fullName evidence="2">Uncharacterized protein</fullName>
    </submittedName>
</protein>
<organism evidence="2">
    <name type="scientific">Graphocephala atropunctata</name>
    <dbReference type="NCBI Taxonomy" id="36148"/>
    <lineage>
        <taxon>Eukaryota</taxon>
        <taxon>Metazoa</taxon>
        <taxon>Ecdysozoa</taxon>
        <taxon>Arthropoda</taxon>
        <taxon>Hexapoda</taxon>
        <taxon>Insecta</taxon>
        <taxon>Pterygota</taxon>
        <taxon>Neoptera</taxon>
        <taxon>Paraneoptera</taxon>
        <taxon>Hemiptera</taxon>
        <taxon>Auchenorrhyncha</taxon>
        <taxon>Membracoidea</taxon>
        <taxon>Cicadellidae</taxon>
        <taxon>Cicadellinae</taxon>
        <taxon>Cicadellini</taxon>
        <taxon>Graphocephala</taxon>
    </lineage>
</organism>
<evidence type="ECO:0000256" key="1">
    <source>
        <dbReference type="SAM" id="MobiDB-lite"/>
    </source>
</evidence>
<feature type="compositionally biased region" description="Polar residues" evidence="1">
    <location>
        <begin position="436"/>
        <end position="466"/>
    </location>
</feature>